<organism evidence="1 2">
    <name type="scientific">Shewanella benthica KT99</name>
    <dbReference type="NCBI Taxonomy" id="314608"/>
    <lineage>
        <taxon>Bacteria</taxon>
        <taxon>Pseudomonadati</taxon>
        <taxon>Pseudomonadota</taxon>
        <taxon>Gammaproteobacteria</taxon>
        <taxon>Alteromonadales</taxon>
        <taxon>Shewanellaceae</taxon>
        <taxon>Shewanella</taxon>
    </lineage>
</organism>
<dbReference type="AlphaFoldDB" id="A9CYI5"/>
<dbReference type="EMBL" id="ABIC01000003">
    <property type="protein sequence ID" value="EDQ02488.1"/>
    <property type="molecule type" value="Genomic_DNA"/>
</dbReference>
<keyword evidence="2" id="KW-1185">Reference proteome</keyword>
<proteinExistence type="predicted"/>
<reference evidence="1 2" key="1">
    <citation type="submission" date="2007-10" db="EMBL/GenBank/DDBJ databases">
        <authorList>
            <person name="Yayanos A."/>
            <person name="Ferriera S."/>
            <person name="Johnson J."/>
            <person name="Kravitz S."/>
            <person name="Halpern A."/>
            <person name="Remington K."/>
            <person name="Beeson K."/>
            <person name="Tran B."/>
            <person name="Rogers Y.-H."/>
            <person name="Friedman R."/>
            <person name="Venter J.C."/>
        </authorList>
    </citation>
    <scope>NUCLEOTIDE SEQUENCE [LARGE SCALE GENOMIC DNA]</scope>
    <source>
        <strain evidence="1 2">KT99</strain>
    </source>
</reference>
<evidence type="ECO:0000313" key="2">
    <source>
        <dbReference type="Proteomes" id="UP000005839"/>
    </source>
</evidence>
<comment type="caution">
    <text evidence="1">The sequence shown here is derived from an EMBL/GenBank/DDBJ whole genome shotgun (WGS) entry which is preliminary data.</text>
</comment>
<dbReference type="STRING" id="314608.KT99_03207"/>
<sequence>MKTALGGDGQIVILVSIQVDTVLQLSLKDLGINFVLFREGISV</sequence>
<dbReference type="Proteomes" id="UP000005839">
    <property type="component" value="Unassembled WGS sequence"/>
</dbReference>
<name>A9CYI5_9GAMM</name>
<gene>
    <name evidence="1" type="ORF">KT99_03207</name>
</gene>
<accession>A9CYI5</accession>
<evidence type="ECO:0000313" key="1">
    <source>
        <dbReference type="EMBL" id="EDQ02488.1"/>
    </source>
</evidence>
<protein>
    <submittedName>
        <fullName evidence="1">Uncharacterized protein</fullName>
    </submittedName>
</protein>